<protein>
    <recommendedName>
        <fullName evidence="1">Methyltransferase domain-containing protein</fullName>
    </recommendedName>
</protein>
<dbReference type="STRING" id="376733.SAMN04487972_11964"/>
<dbReference type="SUPFAM" id="SSF53335">
    <property type="entry name" value="S-adenosyl-L-methionine-dependent methyltransferases"/>
    <property type="match status" value="1"/>
</dbReference>
<dbReference type="Pfam" id="PF13649">
    <property type="entry name" value="Methyltransf_25"/>
    <property type="match status" value="1"/>
</dbReference>
<proteinExistence type="predicted"/>
<name>A0A099F0D3_9RHOB</name>
<reference evidence="2 3" key="2">
    <citation type="submission" date="2014-10" db="EMBL/GenBank/DDBJ databases">
        <title>Paracoccus sanguinis sp. nov., isolated from clinical specimens of New York State patients.</title>
        <authorList>
            <person name="Mingle L.A."/>
            <person name="Cole J.A."/>
            <person name="Lapierre P."/>
            <person name="Musser K.A."/>
        </authorList>
    </citation>
    <scope>NUCLEOTIDE SEQUENCE [LARGE SCALE GENOMIC DNA]</scope>
    <source>
        <strain evidence="2 3">JCM 14014</strain>
    </source>
</reference>
<comment type="caution">
    <text evidence="2">The sequence shown here is derived from an EMBL/GenBank/DDBJ whole genome shotgun (WGS) entry which is preliminary data.</text>
</comment>
<evidence type="ECO:0000313" key="3">
    <source>
        <dbReference type="Proteomes" id="UP000029846"/>
    </source>
</evidence>
<dbReference type="Proteomes" id="UP000029846">
    <property type="component" value="Unassembled WGS sequence"/>
</dbReference>
<dbReference type="EMBL" id="JRKN01000019">
    <property type="protein sequence ID" value="KGJ03597.1"/>
    <property type="molecule type" value="Genomic_DNA"/>
</dbReference>
<dbReference type="eggNOG" id="COG3963">
    <property type="taxonomic scope" value="Bacteria"/>
</dbReference>
<dbReference type="Gene3D" id="3.40.50.150">
    <property type="entry name" value="Vaccinia Virus protein VP39"/>
    <property type="match status" value="1"/>
</dbReference>
<evidence type="ECO:0000313" key="2">
    <source>
        <dbReference type="EMBL" id="KGJ03597.1"/>
    </source>
</evidence>
<dbReference type="InterPro" id="IPR041698">
    <property type="entry name" value="Methyltransf_25"/>
</dbReference>
<dbReference type="InterPro" id="IPR029063">
    <property type="entry name" value="SAM-dependent_MTases_sf"/>
</dbReference>
<feature type="domain" description="Methyltransferase" evidence="1">
    <location>
        <begin position="48"/>
        <end position="141"/>
    </location>
</feature>
<accession>A0A099F0D3</accession>
<reference evidence="2 3" key="1">
    <citation type="submission" date="2014-09" db="EMBL/GenBank/DDBJ databases">
        <authorList>
            <person name="McGinnis J.M."/>
            <person name="Wolfgang W.J."/>
        </authorList>
    </citation>
    <scope>NUCLEOTIDE SEQUENCE [LARGE SCALE GENOMIC DNA]</scope>
    <source>
        <strain evidence="2 3">JCM 14014</strain>
    </source>
</reference>
<dbReference type="CDD" id="cd02440">
    <property type="entry name" value="AdoMet_MTases"/>
    <property type="match status" value="1"/>
</dbReference>
<dbReference type="AlphaFoldDB" id="A0A099F0D3"/>
<gene>
    <name evidence="2" type="ORF">IT41_13335</name>
</gene>
<keyword evidence="3" id="KW-1185">Reference proteome</keyword>
<sequence>MQEAALSDLSLFFRQFLRRPSEIRAIAPTGNATAREMARAVTPEMASVAEIGAGTGTITRAILGRGLPPERLELYELNAAFCARLRERFPAVTVHNLPAQEMVNVGRGPFDAVVSGVPTLPMPDELQASIVGAALQMMKPGAPFVQITYGPVAPLSEAVRKRFGLSHMKSPRIWSNLPPARVYIFRQSRAWCQD</sequence>
<organism evidence="2 3">
    <name type="scientific">Paracoccus halophilus</name>
    <dbReference type="NCBI Taxonomy" id="376733"/>
    <lineage>
        <taxon>Bacteria</taxon>
        <taxon>Pseudomonadati</taxon>
        <taxon>Pseudomonadota</taxon>
        <taxon>Alphaproteobacteria</taxon>
        <taxon>Rhodobacterales</taxon>
        <taxon>Paracoccaceae</taxon>
        <taxon>Paracoccus</taxon>
    </lineage>
</organism>
<evidence type="ECO:0000259" key="1">
    <source>
        <dbReference type="Pfam" id="PF13649"/>
    </source>
</evidence>